<keyword evidence="1" id="KW-0175">Coiled coil</keyword>
<sequence length="753" mass="88964">MEDALDQEFRKKSHSVTLNIGEQKKQTVNFINPRGCYWRESAKHPRENYHATFYLTVVTISNQHLAKDKDWQTVTSLENLELAWVHARRYLLHESFFDDVEIRLFERNLTQNLKLLQQQLMAYLEEVAHQEDYLNYKFVKSSSQSRPRALSRLEGEILSVSIVQKLGDNSLLQGNSYAYRLNCNKDETEYLYRHRIDAYNDFVKKARDNAKNYENAVVIRVDIESFYTKIIQDHLIELTGKTFSESQRIGWLLRVLLDKKLNEHEIGSGITQGSIGSGFYANLYLKSVDAIFGSQPTDNQWDATLYRYVDEMIIIVPDPNDKDEVLDILTKTLSDLGLNLNRDKTEIYTRVEDFLETVQEDQLLNDLEDNFDELTNLLWIGSSSLRREFERSYRTDDDDLWWHLVKRFKSCLNSIQIYVDPPRLSRKVYRFLFDSEERKTQLKNQQELVFPEIPYDDLNDSILNWARAFESLNLDWIQKKNELSNQFIRLFQESLTDLKEMQNSKKNELKKANNIKKQLERRIRFALNKLYWLGLQEVKKEIVDILCYTPWIFPEPLQVIENLARQGGEHEVIKILEFYQDQTTSWSEYMRAVTLRGIRFLPAINEYVWEKMVEYSIEKRVEYPTGKMVEYPTGGTIVECLMSTETWLHLSHVAHQFTTEDHINAIYQALESDPPPMKRLRKNYILILGMYDKKINMEVLGEDSDYMLDEAFKVALEGSDSDLFEYEEPKIIRDKYYSGKRQSNAGSISDYMY</sequence>
<feature type="coiled-coil region" evidence="1">
    <location>
        <begin position="495"/>
        <end position="529"/>
    </location>
</feature>
<dbReference type="SUPFAM" id="SSF56672">
    <property type="entry name" value="DNA/RNA polymerases"/>
    <property type="match status" value="1"/>
</dbReference>
<reference evidence="3 4" key="1">
    <citation type="journal article" date="2013" name="Front. Microbiol.">
        <title>Comparative genomic analyses of the cyanobacterium, Lyngbya aestuarii BL J, a powerful hydrogen producer.</title>
        <authorList>
            <person name="Kothari A."/>
            <person name="Vaughn M."/>
            <person name="Garcia-Pichel F."/>
        </authorList>
    </citation>
    <scope>NUCLEOTIDE SEQUENCE [LARGE SCALE GENOMIC DNA]</scope>
    <source>
        <strain evidence="3 4">BL J</strain>
    </source>
</reference>
<comment type="caution">
    <text evidence="3">The sequence shown here is derived from an EMBL/GenBank/DDBJ whole genome shotgun (WGS) entry which is preliminary data.</text>
</comment>
<dbReference type="RefSeq" id="WP_023064137.1">
    <property type="nucleotide sequence ID" value="NZ_AUZM01000002.1"/>
</dbReference>
<feature type="domain" description="Reverse transcriptase" evidence="2">
    <location>
        <begin position="86"/>
        <end position="384"/>
    </location>
</feature>
<dbReference type="EMBL" id="AUZM01000002">
    <property type="protein sequence ID" value="ERT09637.1"/>
    <property type="molecule type" value="Genomic_DNA"/>
</dbReference>
<proteinExistence type="predicted"/>
<evidence type="ECO:0000259" key="2">
    <source>
        <dbReference type="PROSITE" id="PS50878"/>
    </source>
</evidence>
<dbReference type="Proteomes" id="UP000017127">
    <property type="component" value="Unassembled WGS sequence"/>
</dbReference>
<name>U7QQT1_9CYAN</name>
<dbReference type="PANTHER" id="PTHR34047">
    <property type="entry name" value="NUCLEAR INTRON MATURASE 1, MITOCHONDRIAL-RELATED"/>
    <property type="match status" value="1"/>
</dbReference>
<keyword evidence="3" id="KW-0548">Nucleotidyltransferase</keyword>
<protein>
    <submittedName>
        <fullName evidence="3">Reverse transcriptase family protein</fullName>
    </submittedName>
</protein>
<organism evidence="3 4">
    <name type="scientific">Lyngbya aestuarii BL J</name>
    <dbReference type="NCBI Taxonomy" id="1348334"/>
    <lineage>
        <taxon>Bacteria</taxon>
        <taxon>Bacillati</taxon>
        <taxon>Cyanobacteriota</taxon>
        <taxon>Cyanophyceae</taxon>
        <taxon>Oscillatoriophycideae</taxon>
        <taxon>Oscillatoriales</taxon>
        <taxon>Microcoleaceae</taxon>
        <taxon>Lyngbya</taxon>
    </lineage>
</organism>
<dbReference type="Pfam" id="PF00078">
    <property type="entry name" value="RVT_1"/>
    <property type="match status" value="1"/>
</dbReference>
<keyword evidence="3" id="KW-0695">RNA-directed DNA polymerase</keyword>
<dbReference type="AlphaFoldDB" id="U7QQT1"/>
<dbReference type="OrthoDB" id="446046at2"/>
<dbReference type="PROSITE" id="PS50878">
    <property type="entry name" value="RT_POL"/>
    <property type="match status" value="1"/>
</dbReference>
<dbReference type="InterPro" id="IPR043502">
    <property type="entry name" value="DNA/RNA_pol_sf"/>
</dbReference>
<gene>
    <name evidence="3" type="ORF">M595_0330</name>
</gene>
<evidence type="ECO:0000256" key="1">
    <source>
        <dbReference type="SAM" id="Coils"/>
    </source>
</evidence>
<dbReference type="GO" id="GO:0003964">
    <property type="term" value="F:RNA-directed DNA polymerase activity"/>
    <property type="evidence" value="ECO:0007669"/>
    <property type="project" value="UniProtKB-KW"/>
</dbReference>
<keyword evidence="3" id="KW-0808">Transferase</keyword>
<dbReference type="InterPro" id="IPR051083">
    <property type="entry name" value="GrpII_Intron_Splice-Mob/Def"/>
</dbReference>
<evidence type="ECO:0000313" key="3">
    <source>
        <dbReference type="EMBL" id="ERT09637.1"/>
    </source>
</evidence>
<dbReference type="InterPro" id="IPR000477">
    <property type="entry name" value="RT_dom"/>
</dbReference>
<evidence type="ECO:0000313" key="4">
    <source>
        <dbReference type="Proteomes" id="UP000017127"/>
    </source>
</evidence>
<keyword evidence="4" id="KW-1185">Reference proteome</keyword>
<dbReference type="PANTHER" id="PTHR34047:SF8">
    <property type="entry name" value="PROTEIN YKFC"/>
    <property type="match status" value="1"/>
</dbReference>
<accession>U7QQT1</accession>